<dbReference type="PANTHER" id="PTHR34874:SF1">
    <property type="entry name" value="PROTEIN YCHN"/>
    <property type="match status" value="1"/>
</dbReference>
<dbReference type="GO" id="GO:0005829">
    <property type="term" value="C:cytosol"/>
    <property type="evidence" value="ECO:0007669"/>
    <property type="project" value="TreeGrafter"/>
</dbReference>
<reference evidence="1 2" key="1">
    <citation type="submission" date="2018-12" db="EMBL/GenBank/DDBJ databases">
        <authorList>
            <person name="Yu L."/>
        </authorList>
    </citation>
    <scope>NUCLEOTIDE SEQUENCE [LARGE SCALE GENOMIC DNA]</scope>
    <source>
        <strain evidence="1 2">HAW-EB2</strain>
    </source>
</reference>
<dbReference type="Proteomes" id="UP000267448">
    <property type="component" value="Unassembled WGS sequence"/>
</dbReference>
<dbReference type="SUPFAM" id="SSF75169">
    <property type="entry name" value="DsrEFH-like"/>
    <property type="match status" value="1"/>
</dbReference>
<dbReference type="InterPro" id="IPR003787">
    <property type="entry name" value="Sulphur_relay_DsrE/F-like"/>
</dbReference>
<dbReference type="AlphaFoldDB" id="A0A431WP66"/>
<comment type="caution">
    <text evidence="1">The sequence shown here is derived from an EMBL/GenBank/DDBJ whole genome shotgun (WGS) entry which is preliminary data.</text>
</comment>
<dbReference type="OrthoDB" id="9807918at2"/>
<dbReference type="EMBL" id="RXNU01000014">
    <property type="protein sequence ID" value="RTR37211.1"/>
    <property type="molecule type" value="Genomic_DNA"/>
</dbReference>
<dbReference type="RefSeq" id="WP_126522355.1">
    <property type="nucleotide sequence ID" value="NZ_RXNU01000014.1"/>
</dbReference>
<organism evidence="1 2">
    <name type="scientific">Shewanella canadensis</name>
    <dbReference type="NCBI Taxonomy" id="271096"/>
    <lineage>
        <taxon>Bacteria</taxon>
        <taxon>Pseudomonadati</taxon>
        <taxon>Pseudomonadota</taxon>
        <taxon>Gammaproteobacteria</taxon>
        <taxon>Alteromonadales</taxon>
        <taxon>Shewanellaceae</taxon>
        <taxon>Shewanella</taxon>
    </lineage>
</organism>
<dbReference type="InterPro" id="IPR027396">
    <property type="entry name" value="DsrEFH-like"/>
</dbReference>
<protein>
    <submittedName>
        <fullName evidence="1">Uncharacterized protein</fullName>
    </submittedName>
</protein>
<dbReference type="PANTHER" id="PTHR34874">
    <property type="entry name" value="PROTEIN YCHN"/>
    <property type="match status" value="1"/>
</dbReference>
<dbReference type="Pfam" id="PF02635">
    <property type="entry name" value="DsrE"/>
    <property type="match status" value="1"/>
</dbReference>
<gene>
    <name evidence="1" type="ORF">EKG38_19960</name>
</gene>
<evidence type="ECO:0000313" key="2">
    <source>
        <dbReference type="Proteomes" id="UP000267448"/>
    </source>
</evidence>
<keyword evidence="2" id="KW-1185">Reference proteome</keyword>
<sequence>MQNILIVAHESPYGSEKLFNALRIAIALKEQETEVINLKIFLMSDAVYGAVKNQVTPDLSYNIQQMLDILMAQSVPVSLCKTCTDGRGVSQEMLIEGAIISTLGKLTQWTLDATKIMHI</sequence>
<name>A0A431WP66_9GAMM</name>
<evidence type="ECO:0000313" key="1">
    <source>
        <dbReference type="EMBL" id="RTR37211.1"/>
    </source>
</evidence>
<accession>A0A431WP66</accession>
<dbReference type="Gene3D" id="3.40.1260.10">
    <property type="entry name" value="DsrEFH-like"/>
    <property type="match status" value="1"/>
</dbReference>
<proteinExistence type="predicted"/>